<dbReference type="EC" id="3.2.1.33" evidence="6"/>
<dbReference type="OrthoDB" id="10248904at2759"/>
<name>F0ZCG6_DICPU</name>
<keyword evidence="11" id="KW-0378">Hydrolase</keyword>
<dbReference type="FunFam" id="3.20.20.80:FF:000070">
    <property type="entry name" value="GDB1p Glycogen debranching enzyme"/>
    <property type="match status" value="1"/>
</dbReference>
<feature type="domain" description="Eukaryotic glycogen debranching enzyme N-terminal" evidence="18">
    <location>
        <begin position="91"/>
        <end position="174"/>
    </location>
</feature>
<organism evidence="21 22">
    <name type="scientific">Dictyostelium purpureum</name>
    <name type="common">Slime mold</name>
    <dbReference type="NCBI Taxonomy" id="5786"/>
    <lineage>
        <taxon>Eukaryota</taxon>
        <taxon>Amoebozoa</taxon>
        <taxon>Evosea</taxon>
        <taxon>Eumycetozoa</taxon>
        <taxon>Dictyostelia</taxon>
        <taxon>Dictyosteliales</taxon>
        <taxon>Dictyosteliaceae</taxon>
        <taxon>Dictyostelium</taxon>
    </lineage>
</organism>
<dbReference type="RefSeq" id="XP_003285124.1">
    <property type="nucleotide sequence ID" value="XM_003285076.1"/>
</dbReference>
<evidence type="ECO:0000256" key="11">
    <source>
        <dbReference type="ARBA" id="ARBA00022801"/>
    </source>
</evidence>
<dbReference type="eggNOG" id="KOG3625">
    <property type="taxonomic scope" value="Eukaryota"/>
</dbReference>
<comment type="subcellular location">
    <subcellularLocation>
        <location evidence="4">Cytoplasm</location>
    </subcellularLocation>
</comment>
<keyword evidence="9" id="KW-0328">Glycosyltransferase</keyword>
<dbReference type="Gene3D" id="3.20.20.80">
    <property type="entry name" value="Glycosidases"/>
    <property type="match status" value="2"/>
</dbReference>
<keyword evidence="12" id="KW-0320">Glycogen biosynthesis</keyword>
<dbReference type="InterPro" id="IPR032792">
    <property type="entry name" value="AGL_glucanoTrfase"/>
</dbReference>
<dbReference type="PANTHER" id="PTHR10569:SF2">
    <property type="entry name" value="GLYCOGEN DEBRANCHING ENZYME"/>
    <property type="match status" value="1"/>
</dbReference>
<dbReference type="InterPro" id="IPR032788">
    <property type="entry name" value="AGL_central"/>
</dbReference>
<dbReference type="CDD" id="cd11327">
    <property type="entry name" value="AmyAc_Glg_debranch_2"/>
    <property type="match status" value="1"/>
</dbReference>
<evidence type="ECO:0000256" key="6">
    <source>
        <dbReference type="ARBA" id="ARBA00012778"/>
    </source>
</evidence>
<dbReference type="GO" id="GO:0005978">
    <property type="term" value="P:glycogen biosynthetic process"/>
    <property type="evidence" value="ECO:0007669"/>
    <property type="project" value="UniProtKB-KW"/>
</dbReference>
<evidence type="ECO:0000256" key="9">
    <source>
        <dbReference type="ARBA" id="ARBA00022676"/>
    </source>
</evidence>
<dbReference type="FunFam" id="1.50.10.10:FF:000039">
    <property type="entry name" value="Glycogen debranching enzyme Gdb1, putative"/>
    <property type="match status" value="1"/>
</dbReference>
<keyword evidence="10" id="KW-0808">Transferase</keyword>
<dbReference type="GO" id="GO:0004135">
    <property type="term" value="F:amylo-alpha-1,6-glucosidase activity"/>
    <property type="evidence" value="ECO:0000318"/>
    <property type="project" value="GO_Central"/>
</dbReference>
<dbReference type="PANTHER" id="PTHR10569">
    <property type="entry name" value="GLYCOGEN DEBRANCHING ENZYME"/>
    <property type="match status" value="1"/>
</dbReference>
<evidence type="ECO:0000256" key="2">
    <source>
        <dbReference type="ARBA" id="ARBA00000927"/>
    </source>
</evidence>
<dbReference type="KEGG" id="dpp:DICPUDRAFT_45888"/>
<evidence type="ECO:0000256" key="14">
    <source>
        <dbReference type="ARBA" id="ARBA00023295"/>
    </source>
</evidence>
<feature type="domain" description="Glycogen debranching enzyme central" evidence="20">
    <location>
        <begin position="768"/>
        <end position="1019"/>
    </location>
</feature>
<dbReference type="STRING" id="5786.F0ZCG6"/>
<accession>F0ZCG6</accession>
<dbReference type="Pfam" id="PF14702">
    <property type="entry name" value="hGDE_central"/>
    <property type="match status" value="1"/>
</dbReference>
<dbReference type="Proteomes" id="UP000001064">
    <property type="component" value="Unassembled WGS sequence"/>
</dbReference>
<dbReference type="Pfam" id="PF14699">
    <property type="entry name" value="hGDE_N"/>
    <property type="match status" value="1"/>
</dbReference>
<dbReference type="EMBL" id="GL870978">
    <property type="protein sequence ID" value="EGC38367.1"/>
    <property type="molecule type" value="Genomic_DNA"/>
</dbReference>
<keyword evidence="13" id="KW-0511">Multifunctional enzyme</keyword>
<comment type="catalytic activity">
    <reaction evidence="2">
        <text>Hydrolysis of (1-&gt;6)-alpha-D-glucosidic branch linkages in glycogen phosphorylase limit dextrin.</text>
        <dbReference type="EC" id="3.2.1.33"/>
    </reaction>
</comment>
<keyword evidence="14" id="KW-0326">Glycosidase</keyword>
<protein>
    <recommendedName>
        <fullName evidence="7">Glycogen debranching enzyme</fullName>
        <ecNumber evidence="5">2.4.1.25</ecNumber>
        <ecNumber evidence="6">3.2.1.33</ecNumber>
    </recommendedName>
    <alternativeName>
        <fullName evidence="16">Glycogen debrancher</fullName>
    </alternativeName>
</protein>
<keyword evidence="22" id="KW-1185">Reference proteome</keyword>
<evidence type="ECO:0000256" key="15">
    <source>
        <dbReference type="ARBA" id="ARBA00025780"/>
    </source>
</evidence>
<dbReference type="OMA" id="YEEGHVH"/>
<dbReference type="Pfam" id="PF14701">
    <property type="entry name" value="hDGE_amylase"/>
    <property type="match status" value="1"/>
</dbReference>
<feature type="domain" description="Glycogen debranching enzyme C-terminal" evidence="17">
    <location>
        <begin position="1103"/>
        <end position="1556"/>
    </location>
</feature>
<dbReference type="GeneID" id="10502238"/>
<comment type="catalytic activity">
    <reaction evidence="1">
        <text>Transfers a segment of a (1-&gt;4)-alpha-D-glucan to a new position in an acceptor, which may be glucose or a (1-&gt;4)-alpha-D-glucan.</text>
        <dbReference type="EC" id="2.4.1.25"/>
    </reaction>
</comment>
<dbReference type="InterPro" id="IPR012341">
    <property type="entry name" value="6hp_glycosidase-like_sf"/>
</dbReference>
<evidence type="ECO:0000313" key="21">
    <source>
        <dbReference type="EMBL" id="EGC38367.1"/>
    </source>
</evidence>
<evidence type="ECO:0000256" key="12">
    <source>
        <dbReference type="ARBA" id="ARBA00023056"/>
    </source>
</evidence>
<proteinExistence type="inferred from homology"/>
<evidence type="ECO:0000256" key="4">
    <source>
        <dbReference type="ARBA" id="ARBA00004496"/>
    </source>
</evidence>
<evidence type="ECO:0000313" key="22">
    <source>
        <dbReference type="Proteomes" id="UP000001064"/>
    </source>
</evidence>
<gene>
    <name evidence="21" type="ORF">DICPUDRAFT_45888</name>
</gene>
<evidence type="ECO:0000256" key="10">
    <source>
        <dbReference type="ARBA" id="ARBA00022679"/>
    </source>
</evidence>
<keyword evidence="8" id="KW-0963">Cytoplasm</keyword>
<evidence type="ECO:0000256" key="16">
    <source>
        <dbReference type="ARBA" id="ARBA00031477"/>
    </source>
</evidence>
<evidence type="ECO:0000256" key="7">
    <source>
        <dbReference type="ARBA" id="ARBA00020723"/>
    </source>
</evidence>
<evidence type="ECO:0000259" key="18">
    <source>
        <dbReference type="Pfam" id="PF14699"/>
    </source>
</evidence>
<dbReference type="FunCoup" id="F0ZCG6">
    <property type="interactions" value="262"/>
</dbReference>
<evidence type="ECO:0000256" key="1">
    <source>
        <dbReference type="ARBA" id="ARBA00000439"/>
    </source>
</evidence>
<dbReference type="GO" id="GO:0005737">
    <property type="term" value="C:cytoplasm"/>
    <property type="evidence" value="ECO:0007669"/>
    <property type="project" value="UniProtKB-SubCell"/>
</dbReference>
<dbReference type="SUPFAM" id="SSF51445">
    <property type="entry name" value="(Trans)glycosidases"/>
    <property type="match status" value="1"/>
</dbReference>
<evidence type="ECO:0000256" key="5">
    <source>
        <dbReference type="ARBA" id="ARBA00012560"/>
    </source>
</evidence>
<reference evidence="22" key="1">
    <citation type="journal article" date="2011" name="Genome Biol.">
        <title>Comparative genomics of the social amoebae Dictyostelium discoideum and Dictyostelium purpureum.</title>
        <authorList>
            <consortium name="US DOE Joint Genome Institute (JGI-PGF)"/>
            <person name="Sucgang R."/>
            <person name="Kuo A."/>
            <person name="Tian X."/>
            <person name="Salerno W."/>
            <person name="Parikh A."/>
            <person name="Feasley C.L."/>
            <person name="Dalin E."/>
            <person name="Tu H."/>
            <person name="Huang E."/>
            <person name="Barry K."/>
            <person name="Lindquist E."/>
            <person name="Shapiro H."/>
            <person name="Bruce D."/>
            <person name="Schmutz J."/>
            <person name="Salamov A."/>
            <person name="Fey P."/>
            <person name="Gaudet P."/>
            <person name="Anjard C."/>
            <person name="Babu M.M."/>
            <person name="Basu S."/>
            <person name="Bushmanova Y."/>
            <person name="van der Wel H."/>
            <person name="Katoh-Kurasawa M."/>
            <person name="Dinh C."/>
            <person name="Coutinho P.M."/>
            <person name="Saito T."/>
            <person name="Elias M."/>
            <person name="Schaap P."/>
            <person name="Kay R.R."/>
            <person name="Henrissat B."/>
            <person name="Eichinger L."/>
            <person name="Rivero F."/>
            <person name="Putnam N.H."/>
            <person name="West C.M."/>
            <person name="Loomis W.F."/>
            <person name="Chisholm R.L."/>
            <person name="Shaulsky G."/>
            <person name="Strassmann J.E."/>
            <person name="Queller D.C."/>
            <person name="Kuspa A."/>
            <person name="Grigoriev I.V."/>
        </authorList>
    </citation>
    <scope>NUCLEOTIDE SEQUENCE [LARGE SCALE GENOMIC DNA]</scope>
    <source>
        <strain evidence="22">QSDP1</strain>
    </source>
</reference>
<dbReference type="InterPro" id="IPR008928">
    <property type="entry name" value="6-hairpin_glycosidase_sf"/>
</dbReference>
<evidence type="ECO:0000259" key="19">
    <source>
        <dbReference type="Pfam" id="PF14701"/>
    </source>
</evidence>
<comment type="function">
    <text evidence="3">Multifunctional enzyme acting as 1,4-alpha-D-glucan:1,4-alpha-D-glucan 4-alpha-D-glycosyltransferase and amylo-1,6-glucosidase in glycogen degradation.</text>
</comment>
<dbReference type="VEuPathDB" id="AmoebaDB:DICPUDRAFT_45888"/>
<dbReference type="EC" id="2.4.1.25" evidence="5"/>
<dbReference type="GO" id="GO:0004134">
    <property type="term" value="F:4-alpha-glucanotransferase activity"/>
    <property type="evidence" value="ECO:0000318"/>
    <property type="project" value="GO_Central"/>
</dbReference>
<evidence type="ECO:0000256" key="3">
    <source>
        <dbReference type="ARBA" id="ARBA00003530"/>
    </source>
</evidence>
<dbReference type="InParanoid" id="F0ZCG6"/>
<evidence type="ECO:0000256" key="13">
    <source>
        <dbReference type="ARBA" id="ARBA00023268"/>
    </source>
</evidence>
<feature type="domain" description="Glycogen debranching enzyme glucanotransferase" evidence="19">
    <location>
        <begin position="177"/>
        <end position="620"/>
    </location>
</feature>
<evidence type="ECO:0000259" key="20">
    <source>
        <dbReference type="Pfam" id="PF14702"/>
    </source>
</evidence>
<evidence type="ECO:0000256" key="8">
    <source>
        <dbReference type="ARBA" id="ARBA00022490"/>
    </source>
</evidence>
<dbReference type="InterPro" id="IPR017853">
    <property type="entry name" value="GH"/>
</dbReference>
<sequence>MMISNNNSESSNSGEEYKKILDSFSEKIKIKDSLINKNNENKENNNNNYNNNKVYTITLSGNGAEPPFKAKGLILDHLGTLRIIIPAGLEVASLNPIIYTNYPSLNEQFQREKYSVFHKGPVNPYSGNNDLIFEQKIEKYGCFDYYVEWEDVEEGKTKRGELGTFQINPVLKINDFKLPSDGIILETFLTKCMGPLKDWEKHISMASKLGYNMIHYTPVQEIGASGSSYSIYDQQSISSKIFEPEKPTEQEKLQQLSQFIDRAEKEHNVLGMIDLVWNHTAHNSKWLNEHPEAGYNTDNSPHLKAAVLLDQTLCGFGKSLYGKEIESVEALEKLVKEINDKVIAPLKLWEYYVLNIEKEVEIFKNTYHSSNRVREAVPSSGSTFSPSFLKNIINNPTSEKQEMIKNISKNGTIRAPSYDRYSLHINLDYTYKILDSSPSFGPLTPEEQIQKYEDILKIVNLQLYREYDHDVEAIIKNITERIKYERISSHGPRLGVISSSKPLLNSYFTFIQFREPNGSIREIPLANNGWIFNHNPTIDFASSESRAYLRRDVIIWGDCVKMRYGNSPSDNPWLWEHMKTYTQKMARIFHAIRIDNCHSTPIHLAQYLLDAAREVRPDIYVTCELFTGSEEIDDIFVKKLGINSLIREAMQCHDPSEFSRVVYRYGGSPIGSVHDCEYHSKYPSTSQSYNTKPLKPTLPPALFMDCTHDNETPYQKRTVYDTLPNAAIVTMTVSAIGSTRGYDEIFPKTIDLVNETRLYNPNLNLSSGILPVRTLLNKLHLELSVNDYSETHIHQDGNLLFIQRYSPSLNQSIFCLSHSAFSSDQNNNYEDHEIIIPSKITELIFGARITNVHNNNQPFESKDLLKGFNVDCEILYSTKVLNQMCHLRDLNHDVGVVLKLKYFPKGSILIFRGELPKDCVESIKRIESYIGDQNKLNKTFENINLIDMNVLLYRINEEEKSVTGHGAYHLDNIGELPFCGLSGFVSVLKNIHQYNDLGHPLCENLRKGNWALDYISGRLNQRPNLSSVKDWLNYCFVHLKRLPRNLVPMYFYQIIITAYRASVDKSISLMPSFIQNANWFVHKLAVTTIQFFGVSTPLISNPNVLEGVQDREASLAAGFPHFATGYMRSWGRDTFISLRGILLVTGRYQEAINIIVGFGACLRFGLIPNLLDCGTKPRFNSRDSVWWYLRAIQDTYNCLPSEKEKEQFLQTKVYRLFSPPEYVSPYSTVSEIIQEILQAHASGIHFREPNAGREIDDRMRDEGFNIDIDLNRKNGFLYGGNRSNCGTWMDKMGESTKANNYGEPATPRDGAPIEITAMLYSTVSWLSSLYSSGKFKFGGVDLADESDKSKVTSFTYDQWSKLIQANFEKFYYIPSSNEDKQYTINTSYVHRRYIYKDVVGSANIYQDYQFRPNLCVAMSFAPQLFDNQHASKCIDVVRSHLAGPLGMKTLDPNDPSYHGNYDNAADSGYKPTSKGFNYHNGPEWVWVYGFFLESIIQFKHYPNISTKNHLIEGLLVNHKNHIQTSPRSSLPELTNRDGHYCRDSCDSQAWSIATILGALDKLSKNKN</sequence>
<dbReference type="InterPro" id="IPR029436">
    <property type="entry name" value="AGL_euk_N"/>
</dbReference>
<comment type="similarity">
    <text evidence="15">Belongs to the glycogen debranching enzyme family.</text>
</comment>
<dbReference type="InterPro" id="IPR032790">
    <property type="entry name" value="GDE_C"/>
</dbReference>
<dbReference type="FunFam" id="3.20.20.80:FF:000242">
    <property type="entry name" value="Glycogen debranching enzyme Gdb1, putative"/>
    <property type="match status" value="1"/>
</dbReference>
<dbReference type="Pfam" id="PF06202">
    <property type="entry name" value="GDE_C"/>
    <property type="match status" value="1"/>
</dbReference>
<dbReference type="GO" id="GO:0005980">
    <property type="term" value="P:glycogen catabolic process"/>
    <property type="evidence" value="ECO:0000318"/>
    <property type="project" value="GO_Central"/>
</dbReference>
<evidence type="ECO:0000259" key="17">
    <source>
        <dbReference type="Pfam" id="PF06202"/>
    </source>
</evidence>
<dbReference type="InterPro" id="IPR010401">
    <property type="entry name" value="AGL/Gdb1"/>
</dbReference>
<dbReference type="SUPFAM" id="SSF48208">
    <property type="entry name" value="Six-hairpin glycosidases"/>
    <property type="match status" value="1"/>
</dbReference>
<dbReference type="Gene3D" id="1.50.10.10">
    <property type="match status" value="1"/>
</dbReference>